<accession>A0AAD6ZSW7</accession>
<dbReference type="CDD" id="cd09917">
    <property type="entry name" value="F-box_SF"/>
    <property type="match status" value="1"/>
</dbReference>
<evidence type="ECO:0000313" key="3">
    <source>
        <dbReference type="Proteomes" id="UP001218218"/>
    </source>
</evidence>
<dbReference type="AlphaFoldDB" id="A0AAD6ZSW7"/>
<gene>
    <name evidence="2" type="ORF">DFH08DRAFT_876953</name>
</gene>
<dbReference type="InterPro" id="IPR001810">
    <property type="entry name" value="F-box_dom"/>
</dbReference>
<evidence type="ECO:0000259" key="1">
    <source>
        <dbReference type="Pfam" id="PF12937"/>
    </source>
</evidence>
<feature type="domain" description="F-box" evidence="1">
    <location>
        <begin position="54"/>
        <end position="109"/>
    </location>
</feature>
<dbReference type="InterPro" id="IPR036047">
    <property type="entry name" value="F-box-like_dom_sf"/>
</dbReference>
<comment type="caution">
    <text evidence="2">The sequence shown here is derived from an EMBL/GenBank/DDBJ whole genome shotgun (WGS) entry which is preliminary data.</text>
</comment>
<proteinExistence type="predicted"/>
<dbReference type="Gene3D" id="1.20.1280.50">
    <property type="match status" value="1"/>
</dbReference>
<name>A0AAD6ZSW7_9AGAR</name>
<keyword evidence="3" id="KW-1185">Reference proteome</keyword>
<sequence length="370" mass="41694">MASIAQREADRTRIEHLDARISQSNLDLDTLSAAQHERKLLKKRLAEYTYPVHTLPYEIVAHIFGHFLPVYPLCPPAFGPLAPTTLAQICHRWREIALETPTLWRAISLYIKVNGPAQYRRNGLRCLETWLRLSKSCPLSICLQGMTSNHPENLVPFMVAISSECARWEYLTIGLAMKYRPFQECACGMLRSLRIRANWWDQGWTPVDAPNLRTVVVDVDEFHSGPPPHLPWAQLTTLHLHCIAPPHFMAILHNAVSLVHCKVTILARAGLETNAAQINATPLVLLHLQTLLVKDASISAGAPIGWFSLATFPVLRRLQVPRWLLEPDPAATLLALVSRSGYSLQQLYIPDSCVNLRNACRAALPVCRRW</sequence>
<dbReference type="Proteomes" id="UP001218218">
    <property type="component" value="Unassembled WGS sequence"/>
</dbReference>
<dbReference type="Pfam" id="PF12937">
    <property type="entry name" value="F-box-like"/>
    <property type="match status" value="1"/>
</dbReference>
<protein>
    <recommendedName>
        <fullName evidence="1">F-box domain-containing protein</fullName>
    </recommendedName>
</protein>
<evidence type="ECO:0000313" key="2">
    <source>
        <dbReference type="EMBL" id="KAJ7337492.1"/>
    </source>
</evidence>
<reference evidence="2" key="1">
    <citation type="submission" date="2023-03" db="EMBL/GenBank/DDBJ databases">
        <title>Massive genome expansion in bonnet fungi (Mycena s.s.) driven by repeated elements and novel gene families across ecological guilds.</title>
        <authorList>
            <consortium name="Lawrence Berkeley National Laboratory"/>
            <person name="Harder C.B."/>
            <person name="Miyauchi S."/>
            <person name="Viragh M."/>
            <person name="Kuo A."/>
            <person name="Thoen E."/>
            <person name="Andreopoulos B."/>
            <person name="Lu D."/>
            <person name="Skrede I."/>
            <person name="Drula E."/>
            <person name="Henrissat B."/>
            <person name="Morin E."/>
            <person name="Kohler A."/>
            <person name="Barry K."/>
            <person name="LaButti K."/>
            <person name="Morin E."/>
            <person name="Salamov A."/>
            <person name="Lipzen A."/>
            <person name="Mereny Z."/>
            <person name="Hegedus B."/>
            <person name="Baldrian P."/>
            <person name="Stursova M."/>
            <person name="Weitz H."/>
            <person name="Taylor A."/>
            <person name="Grigoriev I.V."/>
            <person name="Nagy L.G."/>
            <person name="Martin F."/>
            <person name="Kauserud H."/>
        </authorList>
    </citation>
    <scope>NUCLEOTIDE SEQUENCE</scope>
    <source>
        <strain evidence="2">CBHHK002</strain>
    </source>
</reference>
<organism evidence="2 3">
    <name type="scientific">Mycena albidolilacea</name>
    <dbReference type="NCBI Taxonomy" id="1033008"/>
    <lineage>
        <taxon>Eukaryota</taxon>
        <taxon>Fungi</taxon>
        <taxon>Dikarya</taxon>
        <taxon>Basidiomycota</taxon>
        <taxon>Agaricomycotina</taxon>
        <taxon>Agaricomycetes</taxon>
        <taxon>Agaricomycetidae</taxon>
        <taxon>Agaricales</taxon>
        <taxon>Marasmiineae</taxon>
        <taxon>Mycenaceae</taxon>
        <taxon>Mycena</taxon>
    </lineage>
</organism>
<dbReference type="EMBL" id="JARIHO010000029">
    <property type="protein sequence ID" value="KAJ7337492.1"/>
    <property type="molecule type" value="Genomic_DNA"/>
</dbReference>
<dbReference type="SUPFAM" id="SSF81383">
    <property type="entry name" value="F-box domain"/>
    <property type="match status" value="1"/>
</dbReference>